<sequence>MPFTPYQLLWYFFIYAFLGWCLEVVFCTVNSGQWVNRGFLNGPVCPIYGVGMCIVLLVLEPLVNNTLLLFLGSMVLTSALELVTGFVLKKAFHTSWWDYSDQPFNIGGYICLKFSLAWGLGGMAAVRLLHPPVARLVDRLPHTAGWVLLGLFGAVLAADLAATLVTLAGLERDLRELEKLGAALRRGSDAVSKELGDAALAADEKLAEGRQALPGRIADLEARRDLLRAAITDRRLFGARRLLRAFPGMHNLRHREVLEAHKAELEEKLRR</sequence>
<dbReference type="Proteomes" id="UP000824035">
    <property type="component" value="Unassembled WGS sequence"/>
</dbReference>
<protein>
    <recommendedName>
        <fullName evidence="5">ABC transporter permease</fullName>
    </recommendedName>
</protein>
<feature type="transmembrane region" description="Helical" evidence="2">
    <location>
        <begin position="38"/>
        <end position="59"/>
    </location>
</feature>
<evidence type="ECO:0000256" key="2">
    <source>
        <dbReference type="SAM" id="Phobius"/>
    </source>
</evidence>
<dbReference type="EMBL" id="DXBV01000079">
    <property type="protein sequence ID" value="HIZ31164.1"/>
    <property type="molecule type" value="Genomic_DNA"/>
</dbReference>
<keyword evidence="2" id="KW-1133">Transmembrane helix</keyword>
<feature type="coiled-coil region" evidence="1">
    <location>
        <begin position="160"/>
        <end position="187"/>
    </location>
</feature>
<feature type="transmembrane region" description="Helical" evidence="2">
    <location>
        <begin position="109"/>
        <end position="126"/>
    </location>
</feature>
<organism evidence="3 4">
    <name type="scientific">Candidatus Allofournierella merdipullorum</name>
    <dbReference type="NCBI Taxonomy" id="2838595"/>
    <lineage>
        <taxon>Bacteria</taxon>
        <taxon>Bacillati</taxon>
        <taxon>Bacillota</taxon>
        <taxon>Clostridia</taxon>
        <taxon>Eubacteriales</taxon>
        <taxon>Oscillospiraceae</taxon>
        <taxon>Allofournierella</taxon>
    </lineage>
</organism>
<keyword evidence="2" id="KW-0472">Membrane</keyword>
<dbReference type="InterPro" id="IPR010540">
    <property type="entry name" value="CmpB_TMEM229"/>
</dbReference>
<name>A0A9D2J0E9_9FIRM</name>
<keyword evidence="1" id="KW-0175">Coiled coil</keyword>
<accession>A0A9D2J0E9</accession>
<keyword evidence="2" id="KW-0812">Transmembrane</keyword>
<gene>
    <name evidence="3" type="ORF">H9813_08065</name>
</gene>
<comment type="caution">
    <text evidence="3">The sequence shown here is derived from an EMBL/GenBank/DDBJ whole genome shotgun (WGS) entry which is preliminary data.</text>
</comment>
<dbReference type="Pfam" id="PF06541">
    <property type="entry name" value="ABC_trans_CmpB"/>
    <property type="match status" value="1"/>
</dbReference>
<evidence type="ECO:0008006" key="5">
    <source>
        <dbReference type="Google" id="ProtNLM"/>
    </source>
</evidence>
<reference evidence="3" key="2">
    <citation type="submission" date="2021-04" db="EMBL/GenBank/DDBJ databases">
        <authorList>
            <person name="Gilroy R."/>
        </authorList>
    </citation>
    <scope>NUCLEOTIDE SEQUENCE</scope>
    <source>
        <strain evidence="3">ChiGjej4B4-18154</strain>
    </source>
</reference>
<evidence type="ECO:0000313" key="4">
    <source>
        <dbReference type="Proteomes" id="UP000824035"/>
    </source>
</evidence>
<evidence type="ECO:0000313" key="3">
    <source>
        <dbReference type="EMBL" id="HIZ31164.1"/>
    </source>
</evidence>
<dbReference type="AlphaFoldDB" id="A0A9D2J0E9"/>
<feature type="transmembrane region" description="Helical" evidence="2">
    <location>
        <begin position="6"/>
        <end position="26"/>
    </location>
</feature>
<evidence type="ECO:0000256" key="1">
    <source>
        <dbReference type="SAM" id="Coils"/>
    </source>
</evidence>
<proteinExistence type="predicted"/>
<feature type="transmembrane region" description="Helical" evidence="2">
    <location>
        <begin position="146"/>
        <end position="170"/>
    </location>
</feature>
<feature type="transmembrane region" description="Helical" evidence="2">
    <location>
        <begin position="65"/>
        <end position="88"/>
    </location>
</feature>
<reference evidence="3" key="1">
    <citation type="journal article" date="2021" name="PeerJ">
        <title>Extensive microbial diversity within the chicken gut microbiome revealed by metagenomics and culture.</title>
        <authorList>
            <person name="Gilroy R."/>
            <person name="Ravi A."/>
            <person name="Getino M."/>
            <person name="Pursley I."/>
            <person name="Horton D.L."/>
            <person name="Alikhan N.F."/>
            <person name="Baker D."/>
            <person name="Gharbi K."/>
            <person name="Hall N."/>
            <person name="Watson M."/>
            <person name="Adriaenssens E.M."/>
            <person name="Foster-Nyarko E."/>
            <person name="Jarju S."/>
            <person name="Secka A."/>
            <person name="Antonio M."/>
            <person name="Oren A."/>
            <person name="Chaudhuri R.R."/>
            <person name="La Ragione R."/>
            <person name="Hildebrand F."/>
            <person name="Pallen M.J."/>
        </authorList>
    </citation>
    <scope>NUCLEOTIDE SEQUENCE</scope>
    <source>
        <strain evidence="3">ChiGjej4B4-18154</strain>
    </source>
</reference>